<organism evidence="1 2">
    <name type="scientific">Stylosanthes scabra</name>
    <dbReference type="NCBI Taxonomy" id="79078"/>
    <lineage>
        <taxon>Eukaryota</taxon>
        <taxon>Viridiplantae</taxon>
        <taxon>Streptophyta</taxon>
        <taxon>Embryophyta</taxon>
        <taxon>Tracheophyta</taxon>
        <taxon>Spermatophyta</taxon>
        <taxon>Magnoliopsida</taxon>
        <taxon>eudicotyledons</taxon>
        <taxon>Gunneridae</taxon>
        <taxon>Pentapetalae</taxon>
        <taxon>rosids</taxon>
        <taxon>fabids</taxon>
        <taxon>Fabales</taxon>
        <taxon>Fabaceae</taxon>
        <taxon>Papilionoideae</taxon>
        <taxon>50 kb inversion clade</taxon>
        <taxon>dalbergioids sensu lato</taxon>
        <taxon>Dalbergieae</taxon>
        <taxon>Pterocarpus clade</taxon>
        <taxon>Stylosanthes</taxon>
    </lineage>
</organism>
<proteinExistence type="predicted"/>
<dbReference type="Proteomes" id="UP001341840">
    <property type="component" value="Unassembled WGS sequence"/>
</dbReference>
<comment type="caution">
    <text evidence="1">The sequence shown here is derived from an EMBL/GenBank/DDBJ whole genome shotgun (WGS) entry which is preliminary data.</text>
</comment>
<evidence type="ECO:0000313" key="1">
    <source>
        <dbReference type="EMBL" id="MED6133559.1"/>
    </source>
</evidence>
<accession>A0ABU6SBH9</accession>
<sequence>MVEKGGGRILVIAIDEDAAPVSSSSSSTSSHHRFHHPRDLLLQLYDPLHRVALPRRFLEPSSFHRLHNLAIDTAPILVVELRL</sequence>
<protein>
    <submittedName>
        <fullName evidence="1">Uncharacterized protein</fullName>
    </submittedName>
</protein>
<keyword evidence="2" id="KW-1185">Reference proteome</keyword>
<gene>
    <name evidence="1" type="ORF">PIB30_029350</name>
</gene>
<dbReference type="EMBL" id="JASCZI010060534">
    <property type="protein sequence ID" value="MED6133559.1"/>
    <property type="molecule type" value="Genomic_DNA"/>
</dbReference>
<name>A0ABU6SBH9_9FABA</name>
<evidence type="ECO:0000313" key="2">
    <source>
        <dbReference type="Proteomes" id="UP001341840"/>
    </source>
</evidence>
<reference evidence="1 2" key="1">
    <citation type="journal article" date="2023" name="Plants (Basel)">
        <title>Bridging the Gap: Combining Genomics and Transcriptomics Approaches to Understand Stylosanthes scabra, an Orphan Legume from the Brazilian Caatinga.</title>
        <authorList>
            <person name="Ferreira-Neto J.R.C."/>
            <person name="da Silva M.D."/>
            <person name="Binneck E."/>
            <person name="de Melo N.F."/>
            <person name="da Silva R.H."/>
            <person name="de Melo A.L.T.M."/>
            <person name="Pandolfi V."/>
            <person name="Bustamante F.O."/>
            <person name="Brasileiro-Vidal A.C."/>
            <person name="Benko-Iseppon A.M."/>
        </authorList>
    </citation>
    <scope>NUCLEOTIDE SEQUENCE [LARGE SCALE GENOMIC DNA]</scope>
    <source>
        <tissue evidence="1">Leaves</tissue>
    </source>
</reference>